<dbReference type="EMBL" id="DVOH01000013">
    <property type="protein sequence ID" value="HIU99817.1"/>
    <property type="molecule type" value="Genomic_DNA"/>
</dbReference>
<evidence type="ECO:0000313" key="2">
    <source>
        <dbReference type="EMBL" id="HIU99817.1"/>
    </source>
</evidence>
<proteinExistence type="predicted"/>
<protein>
    <submittedName>
        <fullName evidence="2">Uncharacterized protein</fullName>
    </submittedName>
</protein>
<feature type="region of interest" description="Disordered" evidence="1">
    <location>
        <begin position="114"/>
        <end position="162"/>
    </location>
</feature>
<comment type="caution">
    <text evidence="2">The sequence shown here is derived from an EMBL/GenBank/DDBJ whole genome shotgun (WGS) entry which is preliminary data.</text>
</comment>
<gene>
    <name evidence="2" type="ORF">IAB14_01725</name>
</gene>
<dbReference type="Proteomes" id="UP000886891">
    <property type="component" value="Unassembled WGS sequence"/>
</dbReference>
<organism evidence="2 3">
    <name type="scientific">Candidatus Stercoripulliclostridium merdipullorum</name>
    <dbReference type="NCBI Taxonomy" id="2840952"/>
    <lineage>
        <taxon>Bacteria</taxon>
        <taxon>Bacillati</taxon>
        <taxon>Bacillota</taxon>
        <taxon>Clostridia</taxon>
        <taxon>Eubacteriales</taxon>
        <taxon>Candidatus Stercoripulliclostridium</taxon>
    </lineage>
</organism>
<sequence length="278" mass="30790">MSFLKKTVVLTRSRTNGYVTFVCIGRTIGVKAVINEPFRAPLWMGIQAGSLPFELAEITERRTEISMRGELKDDDPTGIVLMDPEGAVFAYGGSYKSIDLNAMRKAIANGNGAGAMEAESAEDAEESAQSAADLIEEETQTEQSVSDSDTPEVEILSTESDDNPFRLPKGEHFYRSLRPKIEELLTVYPSEPDLEKAVPDSSWVKVRYDGDDYYVVGVLREGGEVTHIAYGVPGVKAVRPPEEGKELCDFLKLKENGEGYWLMFQDAENGEMIRSEQE</sequence>
<accession>A0A9D1NB39</accession>
<reference evidence="2" key="2">
    <citation type="journal article" date="2021" name="PeerJ">
        <title>Extensive microbial diversity within the chicken gut microbiome revealed by metagenomics and culture.</title>
        <authorList>
            <person name="Gilroy R."/>
            <person name="Ravi A."/>
            <person name="Getino M."/>
            <person name="Pursley I."/>
            <person name="Horton D.L."/>
            <person name="Alikhan N.F."/>
            <person name="Baker D."/>
            <person name="Gharbi K."/>
            <person name="Hall N."/>
            <person name="Watson M."/>
            <person name="Adriaenssens E.M."/>
            <person name="Foster-Nyarko E."/>
            <person name="Jarju S."/>
            <person name="Secka A."/>
            <person name="Antonio M."/>
            <person name="Oren A."/>
            <person name="Chaudhuri R.R."/>
            <person name="La Ragione R."/>
            <person name="Hildebrand F."/>
            <person name="Pallen M.J."/>
        </authorList>
    </citation>
    <scope>NUCLEOTIDE SEQUENCE</scope>
    <source>
        <strain evidence="2">23406</strain>
    </source>
</reference>
<dbReference type="AlphaFoldDB" id="A0A9D1NB39"/>
<evidence type="ECO:0000256" key="1">
    <source>
        <dbReference type="SAM" id="MobiDB-lite"/>
    </source>
</evidence>
<name>A0A9D1NB39_9FIRM</name>
<reference evidence="2" key="1">
    <citation type="submission" date="2020-10" db="EMBL/GenBank/DDBJ databases">
        <authorList>
            <person name="Gilroy R."/>
        </authorList>
    </citation>
    <scope>NUCLEOTIDE SEQUENCE</scope>
    <source>
        <strain evidence="2">23406</strain>
    </source>
</reference>
<evidence type="ECO:0000313" key="3">
    <source>
        <dbReference type="Proteomes" id="UP000886891"/>
    </source>
</evidence>